<dbReference type="Pfam" id="PF13516">
    <property type="entry name" value="LRR_6"/>
    <property type="match status" value="1"/>
</dbReference>
<reference evidence="3 4" key="1">
    <citation type="submission" date="2024-10" db="EMBL/GenBank/DDBJ databases">
        <title>Updated reference genomes for cyclostephanoid diatoms.</title>
        <authorList>
            <person name="Roberts W.R."/>
            <person name="Alverson A.J."/>
        </authorList>
    </citation>
    <scope>NUCLEOTIDE SEQUENCE [LARGE SCALE GENOMIC DNA]</scope>
    <source>
        <strain evidence="3 4">AJA232-27</strain>
    </source>
</reference>
<feature type="compositionally biased region" description="Basic and acidic residues" evidence="2">
    <location>
        <begin position="443"/>
        <end position="455"/>
    </location>
</feature>
<feature type="region of interest" description="Disordered" evidence="2">
    <location>
        <begin position="344"/>
        <end position="368"/>
    </location>
</feature>
<feature type="region of interest" description="Disordered" evidence="2">
    <location>
        <begin position="1"/>
        <end position="32"/>
    </location>
</feature>
<dbReference type="PANTHER" id="PTHR24111:SF0">
    <property type="entry name" value="LEUCINE-RICH REPEAT-CONTAINING PROTEIN"/>
    <property type="match status" value="1"/>
</dbReference>
<keyword evidence="4" id="KW-1185">Reference proteome</keyword>
<dbReference type="InterPro" id="IPR052201">
    <property type="entry name" value="LRR-containing_regulator"/>
</dbReference>
<dbReference type="EMBL" id="JALLBG020000303">
    <property type="protein sequence ID" value="KAL3756543.1"/>
    <property type="molecule type" value="Genomic_DNA"/>
</dbReference>
<sequence>MDEEIPSPAAASASLPDDAPPPASANIVDQDDDDATEIISNVARHRSVVATPVTMSSASAAAPTPGLFANLRKFFNPRATDIQQLLNKLQTQFKMLEFEHKKLMRLRTRSRWDAPSPHNAASAILNDDDILNDPKHPINNPKLITEVHFVGRKATDPSIIDLTSLLMNYDTFGSITELWLNQNLISDDGASAIASYLQSPSCALVELWLGDNQIGPVGTALISASLSNNLNTKLKCLGLYSNPIGNGGAMTLAQMLRKNHLLTTVDVHGCGRRGSSSSEVLEGYGCKVIKAKDGTEYVAKVVAPLTEEDEGLVTDQRLLDAIQTYAAFNRINPTREQVIRGFTDAKKPSSLSDNATTEGKGEKEKKQSMATKFLSELGSQPANEYLTDDEKQTWKNCEWDRLYVEIERARAAKLALANLLEIKDDTSTPQKESDGLLENEGGMGERQENESRRDLDDEVVYTDSRSWRHVKMGITGSPKPTHRQSEAPADSTTVNAEHESFVISDDSVNAVENENPTPVSGESENDNTKLCSEPNLETTEEGDKNSSS</sequence>
<dbReference type="InterPro" id="IPR001611">
    <property type="entry name" value="Leu-rich_rpt"/>
</dbReference>
<evidence type="ECO:0000256" key="1">
    <source>
        <dbReference type="ARBA" id="ARBA00022737"/>
    </source>
</evidence>
<evidence type="ECO:0000313" key="3">
    <source>
        <dbReference type="EMBL" id="KAL3756543.1"/>
    </source>
</evidence>
<keyword evidence="1" id="KW-0677">Repeat</keyword>
<comment type="caution">
    <text evidence="3">The sequence shown here is derived from an EMBL/GenBank/DDBJ whole genome shotgun (WGS) entry which is preliminary data.</text>
</comment>
<evidence type="ECO:0000256" key="2">
    <source>
        <dbReference type="SAM" id="MobiDB-lite"/>
    </source>
</evidence>
<dbReference type="Proteomes" id="UP001530293">
    <property type="component" value="Unassembled WGS sequence"/>
</dbReference>
<organism evidence="3 4">
    <name type="scientific">Discostella pseudostelligera</name>
    <dbReference type="NCBI Taxonomy" id="259834"/>
    <lineage>
        <taxon>Eukaryota</taxon>
        <taxon>Sar</taxon>
        <taxon>Stramenopiles</taxon>
        <taxon>Ochrophyta</taxon>
        <taxon>Bacillariophyta</taxon>
        <taxon>Coscinodiscophyceae</taxon>
        <taxon>Thalassiosirophycidae</taxon>
        <taxon>Stephanodiscales</taxon>
        <taxon>Stephanodiscaceae</taxon>
        <taxon>Discostella</taxon>
    </lineage>
</organism>
<feature type="compositionally biased region" description="Polar residues" evidence="2">
    <location>
        <begin position="506"/>
        <end position="522"/>
    </location>
</feature>
<dbReference type="Gene3D" id="3.80.10.10">
    <property type="entry name" value="Ribonuclease Inhibitor"/>
    <property type="match status" value="1"/>
</dbReference>
<proteinExistence type="predicted"/>
<gene>
    <name evidence="3" type="ORF">ACHAWU_009937</name>
</gene>
<name>A0ABD3LXS0_9STRA</name>
<dbReference type="PANTHER" id="PTHR24111">
    <property type="entry name" value="LEUCINE-RICH REPEAT-CONTAINING PROTEIN 34"/>
    <property type="match status" value="1"/>
</dbReference>
<evidence type="ECO:0000313" key="4">
    <source>
        <dbReference type="Proteomes" id="UP001530293"/>
    </source>
</evidence>
<dbReference type="SMART" id="SM00368">
    <property type="entry name" value="LRR_RI"/>
    <property type="match status" value="3"/>
</dbReference>
<feature type="region of interest" description="Disordered" evidence="2">
    <location>
        <begin position="425"/>
        <end position="548"/>
    </location>
</feature>
<accession>A0ABD3LXS0</accession>
<feature type="compositionally biased region" description="Basic and acidic residues" evidence="2">
    <location>
        <begin position="425"/>
        <end position="434"/>
    </location>
</feature>
<dbReference type="SUPFAM" id="SSF52047">
    <property type="entry name" value="RNI-like"/>
    <property type="match status" value="1"/>
</dbReference>
<dbReference type="AlphaFoldDB" id="A0ABD3LXS0"/>
<protein>
    <submittedName>
        <fullName evidence="3">Uncharacterized protein</fullName>
    </submittedName>
</protein>
<feature type="compositionally biased region" description="Low complexity" evidence="2">
    <location>
        <begin position="1"/>
        <end position="17"/>
    </location>
</feature>
<dbReference type="InterPro" id="IPR032675">
    <property type="entry name" value="LRR_dom_sf"/>
</dbReference>